<protein>
    <submittedName>
        <fullName evidence="7">Nickel and/or cobalt ABC transporter, permease subunit Q</fullName>
    </submittedName>
</protein>
<dbReference type="GO" id="GO:0006824">
    <property type="term" value="P:cobalt ion transport"/>
    <property type="evidence" value="ECO:0007669"/>
    <property type="project" value="InterPro"/>
</dbReference>
<accession>A0A2U3LP94</accession>
<organism evidence="7 8">
    <name type="scientific">Candidatus Desulfosporosinus infrequens</name>
    <dbReference type="NCBI Taxonomy" id="2043169"/>
    <lineage>
        <taxon>Bacteria</taxon>
        <taxon>Bacillati</taxon>
        <taxon>Bacillota</taxon>
        <taxon>Clostridia</taxon>
        <taxon>Eubacteriales</taxon>
        <taxon>Desulfitobacteriaceae</taxon>
        <taxon>Desulfosporosinus</taxon>
    </lineage>
</organism>
<feature type="transmembrane region" description="Helical" evidence="6">
    <location>
        <begin position="108"/>
        <end position="132"/>
    </location>
</feature>
<sequence>MEISVLDKMARADSPLHLWDGRVKTVIFLGGIILSTAFQHWYFIAIVWMSSILLFSKLHLPWRNLWVRLYIPFGVAWLVFVSLLFTNGSHTLMVLNIGKLAFPVYIEGMQLGFLMLLRIMTAVTLGSLLSFSTPMIEILETLRLCKVPSIIIDLAAMMYRYVFILEETARSMRRAQLSRMGDQMSWLRQARDVGKVAGHVLIKSLDRSTRIYKAMLSRGYSETSTGAEFFTNSIPSADWKNGLLLASLLILLLSLDILT</sequence>
<evidence type="ECO:0000256" key="2">
    <source>
        <dbReference type="ARBA" id="ARBA00022475"/>
    </source>
</evidence>
<dbReference type="GO" id="GO:0043190">
    <property type="term" value="C:ATP-binding cassette (ABC) transporter complex"/>
    <property type="evidence" value="ECO:0007669"/>
    <property type="project" value="InterPro"/>
</dbReference>
<evidence type="ECO:0000256" key="6">
    <source>
        <dbReference type="SAM" id="Phobius"/>
    </source>
</evidence>
<dbReference type="InterPro" id="IPR012809">
    <property type="entry name" value="ECF_CbiQ"/>
</dbReference>
<dbReference type="AlphaFoldDB" id="A0A2U3LP94"/>
<gene>
    <name evidence="7" type="primary">nikQ_2</name>
    <name evidence="7" type="ORF">SBF1_700029</name>
</gene>
<dbReference type="OrthoDB" id="8585740at2"/>
<dbReference type="Pfam" id="PF02361">
    <property type="entry name" value="CbiQ"/>
    <property type="match status" value="1"/>
</dbReference>
<dbReference type="PANTHER" id="PTHR34857:SF2">
    <property type="entry name" value="SLL0384 PROTEIN"/>
    <property type="match status" value="1"/>
</dbReference>
<evidence type="ECO:0000256" key="1">
    <source>
        <dbReference type="ARBA" id="ARBA00004651"/>
    </source>
</evidence>
<keyword evidence="2" id="KW-1003">Cell membrane</keyword>
<dbReference type="InterPro" id="IPR003339">
    <property type="entry name" value="ABC/ECF_trnsptr_transmembrane"/>
</dbReference>
<dbReference type="EMBL" id="OMOF01000668">
    <property type="protein sequence ID" value="SPF53757.1"/>
    <property type="molecule type" value="Genomic_DNA"/>
</dbReference>
<evidence type="ECO:0000313" key="7">
    <source>
        <dbReference type="EMBL" id="SPF53757.1"/>
    </source>
</evidence>
<feature type="transmembrane region" description="Helical" evidence="6">
    <location>
        <begin position="67"/>
        <end position="88"/>
    </location>
</feature>
<reference evidence="8" key="1">
    <citation type="submission" date="2018-02" db="EMBL/GenBank/DDBJ databases">
        <authorList>
            <person name="Hausmann B."/>
        </authorList>
    </citation>
    <scope>NUCLEOTIDE SEQUENCE [LARGE SCALE GENOMIC DNA]</scope>
    <source>
        <strain evidence="8">Peat soil MAG SbF1</strain>
    </source>
</reference>
<feature type="transmembrane region" description="Helical" evidence="6">
    <location>
        <begin position="26"/>
        <end position="55"/>
    </location>
</feature>
<dbReference type="InterPro" id="IPR051611">
    <property type="entry name" value="ECF_transporter_component"/>
</dbReference>
<dbReference type="CDD" id="cd16914">
    <property type="entry name" value="EcfT"/>
    <property type="match status" value="1"/>
</dbReference>
<keyword evidence="3 6" id="KW-0812">Transmembrane</keyword>
<evidence type="ECO:0000256" key="5">
    <source>
        <dbReference type="ARBA" id="ARBA00023136"/>
    </source>
</evidence>
<keyword evidence="5 6" id="KW-0472">Membrane</keyword>
<keyword evidence="4 6" id="KW-1133">Transmembrane helix</keyword>
<proteinExistence type="predicted"/>
<comment type="subcellular location">
    <subcellularLocation>
        <location evidence="1">Cell membrane</location>
        <topology evidence="1">Multi-pass membrane protein</topology>
    </subcellularLocation>
</comment>
<dbReference type="Proteomes" id="UP000238916">
    <property type="component" value="Unassembled WGS sequence"/>
</dbReference>
<evidence type="ECO:0000313" key="8">
    <source>
        <dbReference type="Proteomes" id="UP000238916"/>
    </source>
</evidence>
<name>A0A2U3LP94_9FIRM</name>
<dbReference type="NCBIfam" id="TIGR02454">
    <property type="entry name" value="ECF_T_CbiQ"/>
    <property type="match status" value="1"/>
</dbReference>
<feature type="transmembrane region" description="Helical" evidence="6">
    <location>
        <begin position="144"/>
        <end position="164"/>
    </location>
</feature>
<evidence type="ECO:0000256" key="3">
    <source>
        <dbReference type="ARBA" id="ARBA00022692"/>
    </source>
</evidence>
<evidence type="ECO:0000256" key="4">
    <source>
        <dbReference type="ARBA" id="ARBA00022989"/>
    </source>
</evidence>
<dbReference type="PANTHER" id="PTHR34857">
    <property type="entry name" value="SLL0384 PROTEIN"/>
    <property type="match status" value="1"/>
</dbReference>